<keyword evidence="3" id="KW-0238">DNA-binding</keyword>
<keyword evidence="4" id="KW-0371">Homeobox</keyword>
<comment type="subcellular location">
    <subcellularLocation>
        <location evidence="1">Nucleus</location>
    </subcellularLocation>
</comment>
<evidence type="ECO:0000256" key="5">
    <source>
        <dbReference type="ARBA" id="ARBA00023242"/>
    </source>
</evidence>
<evidence type="ECO:0000256" key="2">
    <source>
        <dbReference type="ARBA" id="ARBA00022473"/>
    </source>
</evidence>
<evidence type="ECO:0000256" key="7">
    <source>
        <dbReference type="SAM" id="Phobius"/>
    </source>
</evidence>
<dbReference type="OrthoDB" id="6263641at2759"/>
<evidence type="ECO:0000313" key="8">
    <source>
        <dbReference type="EMBL" id="VDK83890.1"/>
    </source>
</evidence>
<feature type="transmembrane region" description="Helical" evidence="7">
    <location>
        <begin position="216"/>
        <end position="237"/>
    </location>
</feature>
<sequence length="253" mass="26810">MDSYAAPPMHSPEPQAFMKTGHPLLDERQDTDRDTLAYRDKLQAGDLTSGLSGSVRSAAAPTSVSLAAASAALDRKSALSQSAPLTYPVDYHLTTVPVRLQTQSVPSTGAPLSQPHLPSSSSPSQKAPLGSSAYASPMDSESSPTDISKLHRVSACSSSASAVANASSPNNGTCKSTGPLNNSASTTTVGVPTTISSTAVIYPWMKRVHSKGMRRYYFFKVSHQYAFGLIGIIRNLWLLMKAIKSDLPYAVCF</sequence>
<feature type="compositionally biased region" description="Polar residues" evidence="6">
    <location>
        <begin position="169"/>
        <end position="187"/>
    </location>
</feature>
<evidence type="ECO:0000256" key="6">
    <source>
        <dbReference type="SAM" id="MobiDB-lite"/>
    </source>
</evidence>
<feature type="region of interest" description="Disordered" evidence="6">
    <location>
        <begin position="105"/>
        <end position="147"/>
    </location>
</feature>
<keyword evidence="5" id="KW-0539">Nucleus</keyword>
<organism evidence="8 9">
    <name type="scientific">Dibothriocephalus latus</name>
    <name type="common">Fish tapeworm</name>
    <name type="synonym">Diphyllobothrium latum</name>
    <dbReference type="NCBI Taxonomy" id="60516"/>
    <lineage>
        <taxon>Eukaryota</taxon>
        <taxon>Metazoa</taxon>
        <taxon>Spiralia</taxon>
        <taxon>Lophotrochozoa</taxon>
        <taxon>Platyhelminthes</taxon>
        <taxon>Cestoda</taxon>
        <taxon>Eucestoda</taxon>
        <taxon>Diphyllobothriidea</taxon>
        <taxon>Diphyllobothriidae</taxon>
        <taxon>Dibothriocephalus</taxon>
    </lineage>
</organism>
<dbReference type="GO" id="GO:0003700">
    <property type="term" value="F:DNA-binding transcription factor activity"/>
    <property type="evidence" value="ECO:0007669"/>
    <property type="project" value="InterPro"/>
</dbReference>
<dbReference type="GO" id="GO:0005634">
    <property type="term" value="C:nucleus"/>
    <property type="evidence" value="ECO:0007669"/>
    <property type="project" value="UniProtKB-SubCell"/>
</dbReference>
<dbReference type="Proteomes" id="UP000281553">
    <property type="component" value="Unassembled WGS sequence"/>
</dbReference>
<evidence type="ECO:0000313" key="9">
    <source>
        <dbReference type="Proteomes" id="UP000281553"/>
    </source>
</evidence>
<protein>
    <recommendedName>
        <fullName evidence="10">Homeobox domain-containing protein</fullName>
    </recommendedName>
</protein>
<keyword evidence="2" id="KW-0217">Developmental protein</keyword>
<name>A0A3P6TY51_DIBLA</name>
<dbReference type="InterPro" id="IPR001827">
    <property type="entry name" value="Homeobox_Antennapedia_CS"/>
</dbReference>
<dbReference type="GO" id="GO:0003677">
    <property type="term" value="F:DNA binding"/>
    <property type="evidence" value="ECO:0007669"/>
    <property type="project" value="UniProtKB-KW"/>
</dbReference>
<accession>A0A3P6TY51</accession>
<reference evidence="8 9" key="1">
    <citation type="submission" date="2018-11" db="EMBL/GenBank/DDBJ databases">
        <authorList>
            <consortium name="Pathogen Informatics"/>
        </authorList>
    </citation>
    <scope>NUCLEOTIDE SEQUENCE [LARGE SCALE GENOMIC DNA]</scope>
</reference>
<dbReference type="EMBL" id="UYRU01043798">
    <property type="protein sequence ID" value="VDK83890.1"/>
    <property type="molecule type" value="Genomic_DNA"/>
</dbReference>
<evidence type="ECO:0000256" key="3">
    <source>
        <dbReference type="ARBA" id="ARBA00023125"/>
    </source>
</evidence>
<proteinExistence type="predicted"/>
<evidence type="ECO:0008006" key="10">
    <source>
        <dbReference type="Google" id="ProtNLM"/>
    </source>
</evidence>
<feature type="region of interest" description="Disordered" evidence="6">
    <location>
        <begin position="163"/>
        <end position="187"/>
    </location>
</feature>
<evidence type="ECO:0000256" key="1">
    <source>
        <dbReference type="ARBA" id="ARBA00004123"/>
    </source>
</evidence>
<dbReference type="PROSITE" id="PS00032">
    <property type="entry name" value="ANTENNAPEDIA"/>
    <property type="match status" value="1"/>
</dbReference>
<gene>
    <name evidence="8" type="ORF">DILT_LOCUS3521</name>
</gene>
<keyword evidence="7" id="KW-0812">Transmembrane</keyword>
<keyword evidence="9" id="KW-1185">Reference proteome</keyword>
<feature type="compositionally biased region" description="Low complexity" evidence="6">
    <location>
        <begin position="111"/>
        <end position="132"/>
    </location>
</feature>
<dbReference type="AlphaFoldDB" id="A0A3P6TY51"/>
<keyword evidence="7" id="KW-1133">Transmembrane helix</keyword>
<evidence type="ECO:0000256" key="4">
    <source>
        <dbReference type="ARBA" id="ARBA00023155"/>
    </source>
</evidence>
<keyword evidence="7" id="KW-0472">Membrane</keyword>